<proteinExistence type="predicted"/>
<evidence type="ECO:0008006" key="3">
    <source>
        <dbReference type="Google" id="ProtNLM"/>
    </source>
</evidence>
<dbReference type="PANTHER" id="PTHR42791">
    <property type="entry name" value="GNAT FAMILY ACETYLTRANSFERASE"/>
    <property type="match status" value="1"/>
</dbReference>
<dbReference type="Gene3D" id="3.40.630.30">
    <property type="match status" value="1"/>
</dbReference>
<dbReference type="EMBL" id="WJBE01000019">
    <property type="protein sequence ID" value="MBC3901003.1"/>
    <property type="molecule type" value="Genomic_DNA"/>
</dbReference>
<evidence type="ECO:0000313" key="1">
    <source>
        <dbReference type="EMBL" id="MBC3901003.1"/>
    </source>
</evidence>
<keyword evidence="2" id="KW-1185">Reference proteome</keyword>
<dbReference type="InterPro" id="IPR052523">
    <property type="entry name" value="Trichothecene_AcTrans"/>
</dbReference>
<gene>
    <name evidence="1" type="ORF">GH811_15405</name>
</gene>
<evidence type="ECO:0000313" key="2">
    <source>
        <dbReference type="Proteomes" id="UP000622405"/>
    </source>
</evidence>
<dbReference type="InterPro" id="IPR016181">
    <property type="entry name" value="Acyl_CoA_acyltransferase"/>
</dbReference>
<organism evidence="1 2">
    <name type="scientific">Acetobacterium malicum</name>
    <dbReference type="NCBI Taxonomy" id="52692"/>
    <lineage>
        <taxon>Bacteria</taxon>
        <taxon>Bacillati</taxon>
        <taxon>Bacillota</taxon>
        <taxon>Clostridia</taxon>
        <taxon>Eubacteriales</taxon>
        <taxon>Eubacteriaceae</taxon>
        <taxon>Acetobacterium</taxon>
    </lineage>
</organism>
<comment type="caution">
    <text evidence="1">The sequence shown here is derived from an EMBL/GenBank/DDBJ whole genome shotgun (WGS) entry which is preliminary data.</text>
</comment>
<accession>A0ABR6Z0P6</accession>
<reference evidence="1 2" key="1">
    <citation type="journal article" date="2020" name="mSystems">
        <title>Defining Genomic and Predicted Metabolic Features of the Acetobacterium Genus.</title>
        <authorList>
            <person name="Ross D.E."/>
            <person name="Marshall C.W."/>
            <person name="Gulliver D."/>
            <person name="May H.D."/>
            <person name="Norman R.S."/>
        </authorList>
    </citation>
    <scope>NUCLEOTIDE SEQUENCE [LARGE SCALE GENOMIC DNA]</scope>
    <source>
        <strain evidence="1 2">DSM 4132</strain>
    </source>
</reference>
<sequence length="199" mass="22729">MLKESELKTYAELMKTRFLEDPGVIFQVKDLDRAELLIKAQFEGQIEAFMEENAVQVQADGKGLLIGYSTRDLPEDRLMNVMQQSSQKLLAVVNQEELQVLQDRAVRQAQIIPQNWHTAYVDGAVYHLLIIATDESVKGTGVFRKLITPVLEKCEANKEPIVLETFNPDNLPIYEHFGFNLMESHTSDDMGLTCYCMMR</sequence>
<name>A0ABR6Z0P6_9FIRM</name>
<dbReference type="Proteomes" id="UP000622405">
    <property type="component" value="Unassembled WGS sequence"/>
</dbReference>
<dbReference type="SUPFAM" id="SSF55729">
    <property type="entry name" value="Acyl-CoA N-acyltransferases (Nat)"/>
    <property type="match status" value="1"/>
</dbReference>
<dbReference type="RefSeq" id="WP_186895117.1">
    <property type="nucleotide sequence ID" value="NZ_WJBE01000019.1"/>
</dbReference>
<protein>
    <recommendedName>
        <fullName evidence="3">N-acetyltransferase domain-containing protein</fullName>
    </recommendedName>
</protein>
<dbReference type="PANTHER" id="PTHR42791:SF1">
    <property type="entry name" value="N-ACETYLTRANSFERASE DOMAIN-CONTAINING PROTEIN"/>
    <property type="match status" value="1"/>
</dbReference>